<organism evidence="2 3">
    <name type="scientific">Thermosporothrix hazakensis</name>
    <dbReference type="NCBI Taxonomy" id="644383"/>
    <lineage>
        <taxon>Bacteria</taxon>
        <taxon>Bacillati</taxon>
        <taxon>Chloroflexota</taxon>
        <taxon>Ktedonobacteria</taxon>
        <taxon>Ktedonobacterales</taxon>
        <taxon>Thermosporotrichaceae</taxon>
        <taxon>Thermosporothrix</taxon>
    </lineage>
</organism>
<accession>A0A326TQA2</accession>
<evidence type="ECO:0000313" key="3">
    <source>
        <dbReference type="Proteomes" id="UP000248806"/>
    </source>
</evidence>
<keyword evidence="1" id="KW-0812">Transmembrane</keyword>
<feature type="transmembrane region" description="Helical" evidence="1">
    <location>
        <begin position="127"/>
        <end position="152"/>
    </location>
</feature>
<keyword evidence="3" id="KW-1185">Reference proteome</keyword>
<evidence type="ECO:0000256" key="1">
    <source>
        <dbReference type="SAM" id="Phobius"/>
    </source>
</evidence>
<feature type="transmembrane region" description="Helical" evidence="1">
    <location>
        <begin position="88"/>
        <end position="115"/>
    </location>
</feature>
<gene>
    <name evidence="2" type="ORF">EI42_06270</name>
</gene>
<name>A0A326TQA2_THEHA</name>
<dbReference type="Proteomes" id="UP000248806">
    <property type="component" value="Unassembled WGS sequence"/>
</dbReference>
<dbReference type="AlphaFoldDB" id="A0A326TQA2"/>
<keyword evidence="1" id="KW-0472">Membrane</keyword>
<keyword evidence="1" id="KW-1133">Transmembrane helix</keyword>
<sequence>MQQQSLQTQHPSGFEVWNESISYEELQRIRQRSRYRYQQIQEIVTIQRFWLLLTGIVSLLSIQIIYPLGYCLKLLSGTGTFSPPLAPVSPGAIFASHLLWGPISCCMVLFWHLLLHRQTARIGARRGAFAGFLAAIFGPICTLVIHLLFFSIYVDVYYLPMFLFIYDCLLMLISMPLFVVVGAVLGGIERKLVQRRRTNMS</sequence>
<feature type="transmembrane region" description="Helical" evidence="1">
    <location>
        <begin position="164"/>
        <end position="188"/>
    </location>
</feature>
<protein>
    <submittedName>
        <fullName evidence="2">Uncharacterized protein</fullName>
    </submittedName>
</protein>
<proteinExistence type="predicted"/>
<feature type="transmembrane region" description="Helical" evidence="1">
    <location>
        <begin position="49"/>
        <end position="68"/>
    </location>
</feature>
<dbReference type="EMBL" id="QKUF01000055">
    <property type="protein sequence ID" value="PZW18232.1"/>
    <property type="molecule type" value="Genomic_DNA"/>
</dbReference>
<reference evidence="2 3" key="1">
    <citation type="submission" date="2018-06" db="EMBL/GenBank/DDBJ databases">
        <title>Genomic Encyclopedia of Archaeal and Bacterial Type Strains, Phase II (KMG-II): from individual species to whole genera.</title>
        <authorList>
            <person name="Goeker M."/>
        </authorList>
    </citation>
    <scope>NUCLEOTIDE SEQUENCE [LARGE SCALE GENOMIC DNA]</scope>
    <source>
        <strain evidence="2 3">ATCC BAA-1881</strain>
    </source>
</reference>
<comment type="caution">
    <text evidence="2">The sequence shown here is derived from an EMBL/GenBank/DDBJ whole genome shotgun (WGS) entry which is preliminary data.</text>
</comment>
<evidence type="ECO:0000313" key="2">
    <source>
        <dbReference type="EMBL" id="PZW18232.1"/>
    </source>
</evidence>
<dbReference type="RefSeq" id="WP_111326672.1">
    <property type="nucleotide sequence ID" value="NZ_BIFX01000001.1"/>
</dbReference>